<evidence type="ECO:0000313" key="1">
    <source>
        <dbReference type="EMBL" id="KAH3884132.1"/>
    </source>
</evidence>
<reference evidence="1" key="1">
    <citation type="journal article" date="2019" name="bioRxiv">
        <title>The Genome of the Zebra Mussel, Dreissena polymorpha: A Resource for Invasive Species Research.</title>
        <authorList>
            <person name="McCartney M.A."/>
            <person name="Auch B."/>
            <person name="Kono T."/>
            <person name="Mallez S."/>
            <person name="Zhang Y."/>
            <person name="Obille A."/>
            <person name="Becker A."/>
            <person name="Abrahante J.E."/>
            <person name="Garbe J."/>
            <person name="Badalamenti J.P."/>
            <person name="Herman A."/>
            <person name="Mangelson H."/>
            <person name="Liachko I."/>
            <person name="Sullivan S."/>
            <person name="Sone E.D."/>
            <person name="Koren S."/>
            <person name="Silverstein K.A.T."/>
            <person name="Beckman K.B."/>
            <person name="Gohl D.M."/>
        </authorList>
    </citation>
    <scope>NUCLEOTIDE SEQUENCE</scope>
    <source>
        <strain evidence="1">Duluth1</strain>
        <tissue evidence="1">Whole animal</tissue>
    </source>
</reference>
<protein>
    <submittedName>
        <fullName evidence="1">Uncharacterized protein</fullName>
    </submittedName>
</protein>
<dbReference type="EMBL" id="JAIWYP010000001">
    <property type="protein sequence ID" value="KAH3884132.1"/>
    <property type="molecule type" value="Genomic_DNA"/>
</dbReference>
<dbReference type="AlphaFoldDB" id="A0A9D4RZB1"/>
<sequence length="70" mass="7641">MLRRVVGYRATLSSKATGSESGVMEGPPLTNVVHQHGGDAPGLHSPTQLRYRPFQLFAFTSVRVVSLSRM</sequence>
<organism evidence="1 2">
    <name type="scientific">Dreissena polymorpha</name>
    <name type="common">Zebra mussel</name>
    <name type="synonym">Mytilus polymorpha</name>
    <dbReference type="NCBI Taxonomy" id="45954"/>
    <lineage>
        <taxon>Eukaryota</taxon>
        <taxon>Metazoa</taxon>
        <taxon>Spiralia</taxon>
        <taxon>Lophotrochozoa</taxon>
        <taxon>Mollusca</taxon>
        <taxon>Bivalvia</taxon>
        <taxon>Autobranchia</taxon>
        <taxon>Heteroconchia</taxon>
        <taxon>Euheterodonta</taxon>
        <taxon>Imparidentia</taxon>
        <taxon>Neoheterodontei</taxon>
        <taxon>Myida</taxon>
        <taxon>Dreissenoidea</taxon>
        <taxon>Dreissenidae</taxon>
        <taxon>Dreissena</taxon>
    </lineage>
</organism>
<comment type="caution">
    <text evidence="1">The sequence shown here is derived from an EMBL/GenBank/DDBJ whole genome shotgun (WGS) entry which is preliminary data.</text>
</comment>
<reference evidence="1" key="2">
    <citation type="submission" date="2020-11" db="EMBL/GenBank/DDBJ databases">
        <authorList>
            <person name="McCartney M.A."/>
            <person name="Auch B."/>
            <person name="Kono T."/>
            <person name="Mallez S."/>
            <person name="Becker A."/>
            <person name="Gohl D.M."/>
            <person name="Silverstein K.A.T."/>
            <person name="Koren S."/>
            <person name="Bechman K.B."/>
            <person name="Herman A."/>
            <person name="Abrahante J.E."/>
            <person name="Garbe J."/>
        </authorList>
    </citation>
    <scope>NUCLEOTIDE SEQUENCE</scope>
    <source>
        <strain evidence="1">Duluth1</strain>
        <tissue evidence="1">Whole animal</tissue>
    </source>
</reference>
<keyword evidence="2" id="KW-1185">Reference proteome</keyword>
<dbReference type="Proteomes" id="UP000828390">
    <property type="component" value="Unassembled WGS sequence"/>
</dbReference>
<proteinExistence type="predicted"/>
<gene>
    <name evidence="1" type="ORF">DPMN_008103</name>
</gene>
<name>A0A9D4RZB1_DREPO</name>
<evidence type="ECO:0000313" key="2">
    <source>
        <dbReference type="Proteomes" id="UP000828390"/>
    </source>
</evidence>
<accession>A0A9D4RZB1</accession>